<dbReference type="InterPro" id="IPR029068">
    <property type="entry name" value="Glyas_Bleomycin-R_OHBP_Dase"/>
</dbReference>
<reference evidence="2 3" key="1">
    <citation type="submission" date="2018-06" db="EMBL/GenBank/DDBJ databases">
        <title>Draft Whole-Genome Sequence of the purple photosynthetic bacterium Rhodospeudomonas palustris XCP.</title>
        <authorList>
            <person name="Rayyan A."/>
            <person name="Meyer T.E."/>
            <person name="Kyndt J.A."/>
        </authorList>
    </citation>
    <scope>NUCLEOTIDE SEQUENCE [LARGE SCALE GENOMIC DNA]</scope>
    <source>
        <strain evidence="2 3">XCP</strain>
    </source>
</reference>
<dbReference type="PANTHER" id="PTHR40265">
    <property type="entry name" value="BLL2707 PROTEIN"/>
    <property type="match status" value="1"/>
</dbReference>
<protein>
    <submittedName>
        <fullName evidence="2">VOC family protein</fullName>
    </submittedName>
</protein>
<dbReference type="RefSeq" id="WP_110786026.1">
    <property type="nucleotide sequence ID" value="NZ_QKQS01000013.1"/>
</dbReference>
<evidence type="ECO:0000313" key="2">
    <source>
        <dbReference type="EMBL" id="PZA12528.1"/>
    </source>
</evidence>
<dbReference type="EMBL" id="QKQS01000013">
    <property type="protein sequence ID" value="PZA12528.1"/>
    <property type="molecule type" value="Genomic_DNA"/>
</dbReference>
<dbReference type="Proteomes" id="UP000248134">
    <property type="component" value="Unassembled WGS sequence"/>
</dbReference>
<dbReference type="AlphaFoldDB" id="A0A323UXQ6"/>
<dbReference type="InterPro" id="IPR025870">
    <property type="entry name" value="Glyoxalase-like_dom"/>
</dbReference>
<dbReference type="OrthoDB" id="9812467at2"/>
<dbReference type="SUPFAM" id="SSF54593">
    <property type="entry name" value="Glyoxalase/Bleomycin resistance protein/Dihydroxybiphenyl dioxygenase"/>
    <property type="match status" value="1"/>
</dbReference>
<gene>
    <name evidence="2" type="ORF">DNX69_08475</name>
</gene>
<dbReference type="PANTHER" id="PTHR40265:SF1">
    <property type="entry name" value="GLYOXALASE-LIKE DOMAIN-CONTAINING PROTEIN"/>
    <property type="match status" value="1"/>
</dbReference>
<sequence length="288" mass="31139">MSHGLDHIVHAVRDLDAAADLYRRLGFSVGARNVHPWGTHNRIVQFDRFFIELLTVGEPEKIPSHGDGALSFGALQRDYLAAREGLSMLLLASDDAAADLRRFAAAGIAGGDLFSFGREGRRPDGSVVKLQFSLAFARDPLSPQAGFASCQHHYPENFWNPAFQVHANGARAATAVVMVADNPTDHHVFLEAFIGTRDLRSSSIGVTAQAGRGDIEIVEPVSLRDQYGITVAPEGEGARFVGLRIAADDLDVVERLLRDHEVSAARHVGRLVVPDVCGATLIFEQGTV</sequence>
<comment type="caution">
    <text evidence="2">The sequence shown here is derived from an EMBL/GenBank/DDBJ whole genome shotgun (WGS) entry which is preliminary data.</text>
</comment>
<name>A0A323UXQ6_RHOPL</name>
<accession>A0A323UXQ6</accession>
<organism evidence="2 3">
    <name type="scientific">Rhodopseudomonas palustris</name>
    <dbReference type="NCBI Taxonomy" id="1076"/>
    <lineage>
        <taxon>Bacteria</taxon>
        <taxon>Pseudomonadati</taxon>
        <taxon>Pseudomonadota</taxon>
        <taxon>Alphaproteobacteria</taxon>
        <taxon>Hyphomicrobiales</taxon>
        <taxon>Nitrobacteraceae</taxon>
        <taxon>Rhodopseudomonas</taxon>
    </lineage>
</organism>
<dbReference type="Gene3D" id="3.10.180.10">
    <property type="entry name" value="2,3-Dihydroxybiphenyl 1,2-Dioxygenase, domain 1"/>
    <property type="match status" value="1"/>
</dbReference>
<dbReference type="Pfam" id="PF13468">
    <property type="entry name" value="Glyoxalase_3"/>
    <property type="match status" value="1"/>
</dbReference>
<proteinExistence type="predicted"/>
<evidence type="ECO:0000313" key="3">
    <source>
        <dbReference type="Proteomes" id="UP000248134"/>
    </source>
</evidence>
<feature type="domain" description="Glyoxalase-like" evidence="1">
    <location>
        <begin position="5"/>
        <end position="187"/>
    </location>
</feature>
<evidence type="ECO:0000259" key="1">
    <source>
        <dbReference type="Pfam" id="PF13468"/>
    </source>
</evidence>